<comment type="similarity">
    <text evidence="3 7">Belongs to the flagella basal body rod proteins family.</text>
</comment>
<name>A0AA37XB03_9MICO</name>
<keyword evidence="12" id="KW-1185">Reference proteome</keyword>
<proteinExistence type="inferred from homology"/>
<evidence type="ECO:0000256" key="1">
    <source>
        <dbReference type="ARBA" id="ARBA00004365"/>
    </source>
</evidence>
<sequence length="462" mass="46216">MSTFGGLNTAYTGLVAARRGLDVVGQNIVNANVDGYTRQRVTLGSVEAVGNRFSTGAAAGQGVSVTGIARLGDVMLDNQVRSTAGAYGHANVRATSFSRLESSLREPGEGGLSARFDAFAAAWQGVANQPGEAAPAAVLLGEAKALASRIAAGHDEASAEWTRVRADVDGLVAEVNSTAAGVAELNDRIRKGAAQGVGVNELVDQRDRLAASLAELTGASVRHGEGGMVDVVVDGNSLVAGTKAHALRAEGGRSMSDTEGGPVRVTWADSGRSVAAGGEAGGLVSLLASVRDGGPIASAAAQYDALATKLADAVNRLHASGTAPDGSQGAPFFAIGAPPATTLTVLPTGASGIAAGIGGADASIADRIADLFGGPGSVDEDWSSYVTTFAAASKAATSSAKLAQTAATNALGAQAAGASVDMDEENINLLMYQQAYQASARVLSAVDEALDTLINRTGVVGR</sequence>
<keyword evidence="6 7" id="KW-0975">Bacterial flagellum</keyword>
<evidence type="ECO:0000256" key="3">
    <source>
        <dbReference type="ARBA" id="ARBA00009677"/>
    </source>
</evidence>
<dbReference type="InterPro" id="IPR001444">
    <property type="entry name" value="Flag_bb_rod_N"/>
</dbReference>
<evidence type="ECO:0000259" key="8">
    <source>
        <dbReference type="Pfam" id="PF00460"/>
    </source>
</evidence>
<protein>
    <recommendedName>
        <fullName evidence="4 7">Flagellar hook-associated protein 1</fullName>
        <shortName evidence="7">HAP1</shortName>
    </recommendedName>
</protein>
<dbReference type="NCBIfam" id="TIGR02492">
    <property type="entry name" value="flgK_ends"/>
    <property type="match status" value="1"/>
</dbReference>
<dbReference type="Pfam" id="PF06429">
    <property type="entry name" value="Flg_bbr_C"/>
    <property type="match status" value="1"/>
</dbReference>
<dbReference type="Pfam" id="PF00460">
    <property type="entry name" value="Flg_bb_rod"/>
    <property type="match status" value="1"/>
</dbReference>
<dbReference type="GO" id="GO:0044780">
    <property type="term" value="P:bacterial-type flagellum assembly"/>
    <property type="evidence" value="ECO:0007669"/>
    <property type="project" value="InterPro"/>
</dbReference>
<dbReference type="SUPFAM" id="SSF64518">
    <property type="entry name" value="Phase 1 flagellin"/>
    <property type="match status" value="1"/>
</dbReference>
<comment type="subcellular location">
    <subcellularLocation>
        <location evidence="1 7">Bacterial flagellum</location>
    </subcellularLocation>
    <subcellularLocation>
        <location evidence="2 7">Secreted</location>
    </subcellularLocation>
</comment>
<evidence type="ECO:0000256" key="6">
    <source>
        <dbReference type="ARBA" id="ARBA00023143"/>
    </source>
</evidence>
<evidence type="ECO:0000313" key="11">
    <source>
        <dbReference type="EMBL" id="GMA27855.1"/>
    </source>
</evidence>
<evidence type="ECO:0000259" key="9">
    <source>
        <dbReference type="Pfam" id="PF06429"/>
    </source>
</evidence>
<evidence type="ECO:0000313" key="12">
    <source>
        <dbReference type="Proteomes" id="UP001157160"/>
    </source>
</evidence>
<dbReference type="RefSeq" id="WP_284230801.1">
    <property type="nucleotide sequence ID" value="NZ_BSUL01000001.1"/>
</dbReference>
<evidence type="ECO:0000256" key="4">
    <source>
        <dbReference type="ARBA" id="ARBA00016244"/>
    </source>
</evidence>
<gene>
    <name evidence="7" type="primary">flgK</name>
    <name evidence="11" type="ORF">GCM10025874_11080</name>
</gene>
<dbReference type="EMBL" id="BSUL01000001">
    <property type="protein sequence ID" value="GMA27855.1"/>
    <property type="molecule type" value="Genomic_DNA"/>
</dbReference>
<dbReference type="InterPro" id="IPR053927">
    <property type="entry name" value="FlgK_helical"/>
</dbReference>
<evidence type="ECO:0000256" key="2">
    <source>
        <dbReference type="ARBA" id="ARBA00004613"/>
    </source>
</evidence>
<dbReference type="PRINTS" id="PR01005">
    <property type="entry name" value="FLGHOOKAP1"/>
</dbReference>
<dbReference type="AlphaFoldDB" id="A0AA37XB03"/>
<dbReference type="InterPro" id="IPR010930">
    <property type="entry name" value="Flg_bb/hook_C_dom"/>
</dbReference>
<evidence type="ECO:0000256" key="7">
    <source>
        <dbReference type="RuleBase" id="RU362065"/>
    </source>
</evidence>
<dbReference type="GO" id="GO:0005198">
    <property type="term" value="F:structural molecule activity"/>
    <property type="evidence" value="ECO:0007669"/>
    <property type="project" value="UniProtKB-UniRule"/>
</dbReference>
<dbReference type="Pfam" id="PF22638">
    <property type="entry name" value="FlgK_D1"/>
    <property type="match status" value="1"/>
</dbReference>
<feature type="domain" description="Flagellar basal body rod protein N-terminal" evidence="8">
    <location>
        <begin position="7"/>
        <end position="37"/>
    </location>
</feature>
<keyword evidence="5 7" id="KW-0964">Secreted</keyword>
<reference evidence="11 12" key="1">
    <citation type="journal article" date="2014" name="Int. J. Syst. Evol. Microbiol.">
        <title>Complete genome sequence of Corynebacterium casei LMG S-19264T (=DSM 44701T), isolated from a smear-ripened cheese.</title>
        <authorList>
            <consortium name="US DOE Joint Genome Institute (JGI-PGF)"/>
            <person name="Walter F."/>
            <person name="Albersmeier A."/>
            <person name="Kalinowski J."/>
            <person name="Ruckert C."/>
        </authorList>
    </citation>
    <scope>NUCLEOTIDE SEQUENCE [LARGE SCALE GENOMIC DNA]</scope>
    <source>
        <strain evidence="11 12">NBRC 112289</strain>
    </source>
</reference>
<evidence type="ECO:0000256" key="5">
    <source>
        <dbReference type="ARBA" id="ARBA00022525"/>
    </source>
</evidence>
<dbReference type="PANTHER" id="PTHR30033:SF1">
    <property type="entry name" value="FLAGELLAR HOOK-ASSOCIATED PROTEIN 1"/>
    <property type="match status" value="1"/>
</dbReference>
<organism evidence="11 12">
    <name type="scientific">Arenivirga flava</name>
    <dbReference type="NCBI Taxonomy" id="1930060"/>
    <lineage>
        <taxon>Bacteria</taxon>
        <taxon>Bacillati</taxon>
        <taxon>Actinomycetota</taxon>
        <taxon>Actinomycetes</taxon>
        <taxon>Micrococcales</taxon>
        <taxon>Microbacteriaceae</taxon>
        <taxon>Arenivirga</taxon>
    </lineage>
</organism>
<feature type="domain" description="Flagellar hook-associated protein FlgK helical" evidence="10">
    <location>
        <begin position="98"/>
        <end position="333"/>
    </location>
</feature>
<dbReference type="Proteomes" id="UP001157160">
    <property type="component" value="Unassembled WGS sequence"/>
</dbReference>
<dbReference type="InterPro" id="IPR002371">
    <property type="entry name" value="FlgK"/>
</dbReference>
<dbReference type="GO" id="GO:0005576">
    <property type="term" value="C:extracellular region"/>
    <property type="evidence" value="ECO:0007669"/>
    <property type="project" value="UniProtKB-SubCell"/>
</dbReference>
<comment type="caution">
    <text evidence="11">The sequence shown here is derived from an EMBL/GenBank/DDBJ whole genome shotgun (WGS) entry which is preliminary data.</text>
</comment>
<dbReference type="GO" id="GO:0009424">
    <property type="term" value="C:bacterial-type flagellum hook"/>
    <property type="evidence" value="ECO:0007669"/>
    <property type="project" value="UniProtKB-UniRule"/>
</dbReference>
<feature type="domain" description="Flagellar basal-body/hook protein C-terminal" evidence="9">
    <location>
        <begin position="419"/>
        <end position="455"/>
    </location>
</feature>
<evidence type="ECO:0000259" key="10">
    <source>
        <dbReference type="Pfam" id="PF22638"/>
    </source>
</evidence>
<accession>A0AA37XB03</accession>
<dbReference type="PANTHER" id="PTHR30033">
    <property type="entry name" value="FLAGELLAR HOOK-ASSOCIATED PROTEIN 1"/>
    <property type="match status" value="1"/>
</dbReference>